<name>A0ACC3MHT5_9PEZI</name>
<comment type="caution">
    <text evidence="1">The sequence shown here is derived from an EMBL/GenBank/DDBJ whole genome shotgun (WGS) entry which is preliminary data.</text>
</comment>
<evidence type="ECO:0000313" key="2">
    <source>
        <dbReference type="Proteomes" id="UP001281147"/>
    </source>
</evidence>
<organism evidence="1 2">
    <name type="scientific">Vermiconidia calcicola</name>
    <dbReference type="NCBI Taxonomy" id="1690605"/>
    <lineage>
        <taxon>Eukaryota</taxon>
        <taxon>Fungi</taxon>
        <taxon>Dikarya</taxon>
        <taxon>Ascomycota</taxon>
        <taxon>Pezizomycotina</taxon>
        <taxon>Dothideomycetes</taxon>
        <taxon>Dothideomycetidae</taxon>
        <taxon>Mycosphaerellales</taxon>
        <taxon>Extremaceae</taxon>
        <taxon>Vermiconidia</taxon>
    </lineage>
</organism>
<gene>
    <name evidence="1" type="ORF">LTR37_018174</name>
</gene>
<proteinExistence type="predicted"/>
<accession>A0ACC3MHT5</accession>
<keyword evidence="2" id="KW-1185">Reference proteome</keyword>
<dbReference type="Proteomes" id="UP001281147">
    <property type="component" value="Unassembled WGS sequence"/>
</dbReference>
<evidence type="ECO:0000313" key="1">
    <source>
        <dbReference type="EMBL" id="KAK3696032.1"/>
    </source>
</evidence>
<protein>
    <submittedName>
        <fullName evidence="1">Uncharacterized protein</fullName>
    </submittedName>
</protein>
<dbReference type="EMBL" id="JAUTXU010000248">
    <property type="protein sequence ID" value="KAK3696032.1"/>
    <property type="molecule type" value="Genomic_DNA"/>
</dbReference>
<reference evidence="1" key="1">
    <citation type="submission" date="2023-07" db="EMBL/GenBank/DDBJ databases">
        <title>Black Yeasts Isolated from many extreme environments.</title>
        <authorList>
            <person name="Coleine C."/>
            <person name="Stajich J.E."/>
            <person name="Selbmann L."/>
        </authorList>
    </citation>
    <scope>NUCLEOTIDE SEQUENCE</scope>
    <source>
        <strain evidence="1">CCFEE 5714</strain>
    </source>
</reference>
<sequence>MSQAEFDGKSLNRRRVLSQVGRIEETTAGVKAMVDCEECTIEDDATYLVYSDAARTQYLSGLSCSFQTSVTAVVRGAPTPTPPANPAAAATAPAPVLAASPDASPNLFMADDNASQNGADEIAHDAATAKTLELDEKIAELQRIVAQLEQERNDLAKRAERADVSKKSDSKRIYDAPTVVSNQKGKYSINDAPTGIGRSIRDRYQQSKEQKYKRLLQAFHDPEETHIRKRRR</sequence>